<dbReference type="PANTHER" id="PTHR10672">
    <property type="entry name" value="ADDUCIN"/>
    <property type="match status" value="1"/>
</dbReference>
<dbReference type="Proteomes" id="UP000095283">
    <property type="component" value="Unplaced"/>
</dbReference>
<accession>A0A1I7X1D7</accession>
<evidence type="ECO:0000256" key="3">
    <source>
        <dbReference type="SAM" id="SignalP"/>
    </source>
</evidence>
<sequence>MYAILLVIQVMLLRNHGFVVCGQSVEDALHLAFHTVIACETQIIICGGDGCVVVGETIEEAVFLMRNLVAACDHQVRAARAGIENLVIPDQKAVEKAYKTARNGGESKKHISIIKIINKFKKWSCYKVIVTKFKICKTLAASGFDPPTSGLWAQHASTAPRCFQCIAFVSTFNDFFLYKLMFYIYIWKRFVIILLRYLHYFILFALYSTHPMILFDHKAEAISMILIVSCVYSLLVFHVFAYKFMVFVCFSMEIRRKKESMFSIEFYISFRVGHISSFNRQIMIFLLCLLFVLVVMLTSSSKLFAGFEQNMDNTIASLNKLDAIIDSMNEQCTAIENK</sequence>
<feature type="chain" id="PRO_5009310958" evidence="3">
    <location>
        <begin position="18"/>
        <end position="338"/>
    </location>
</feature>
<keyword evidence="5" id="KW-1185">Reference proteome</keyword>
<dbReference type="PANTHER" id="PTHR10672:SF3">
    <property type="entry name" value="PROTEIN HU-LI TAI SHAO"/>
    <property type="match status" value="1"/>
</dbReference>
<proteinExistence type="inferred from homology"/>
<dbReference type="GO" id="GO:0051015">
    <property type="term" value="F:actin filament binding"/>
    <property type="evidence" value="ECO:0007669"/>
    <property type="project" value="TreeGrafter"/>
</dbReference>
<evidence type="ECO:0000256" key="2">
    <source>
        <dbReference type="SAM" id="Phobius"/>
    </source>
</evidence>
<keyword evidence="2" id="KW-1133">Transmembrane helix</keyword>
<reference evidence="6" key="1">
    <citation type="submission" date="2016-11" db="UniProtKB">
        <authorList>
            <consortium name="WormBaseParasite"/>
        </authorList>
    </citation>
    <scope>IDENTIFICATION</scope>
</reference>
<dbReference type="InterPro" id="IPR001303">
    <property type="entry name" value="Aldolase_II/adducin_N"/>
</dbReference>
<feature type="domain" description="Class II aldolase/adducin N-terminal" evidence="4">
    <location>
        <begin position="9"/>
        <end position="43"/>
    </location>
</feature>
<dbReference type="SUPFAM" id="SSF53639">
    <property type="entry name" value="AraD/HMP-PK domain-like"/>
    <property type="match status" value="2"/>
</dbReference>
<dbReference type="InterPro" id="IPR051017">
    <property type="entry name" value="Aldolase-II_Adducin_sf"/>
</dbReference>
<feature type="transmembrane region" description="Helical" evidence="2">
    <location>
        <begin position="221"/>
        <end position="250"/>
    </location>
</feature>
<feature type="signal peptide" evidence="3">
    <location>
        <begin position="1"/>
        <end position="17"/>
    </location>
</feature>
<dbReference type="Pfam" id="PF00596">
    <property type="entry name" value="Aldolase_II"/>
    <property type="match status" value="1"/>
</dbReference>
<dbReference type="Gene3D" id="3.40.225.10">
    <property type="entry name" value="Class II aldolase/adducin N-terminal domain"/>
    <property type="match status" value="2"/>
</dbReference>
<dbReference type="WBParaSite" id="Hba_11268">
    <property type="protein sequence ID" value="Hba_11268"/>
    <property type="gene ID" value="Hba_11268"/>
</dbReference>
<dbReference type="InterPro" id="IPR036409">
    <property type="entry name" value="Aldolase_II/adducin_N_sf"/>
</dbReference>
<protein>
    <submittedName>
        <fullName evidence="6">Aldolase_II domain-containing protein</fullName>
    </submittedName>
</protein>
<dbReference type="AlphaFoldDB" id="A0A1I7X1D7"/>
<comment type="similarity">
    <text evidence="1">Belongs to the aldolase class II family. Adducin subfamily.</text>
</comment>
<organism evidence="5 6">
    <name type="scientific">Heterorhabditis bacteriophora</name>
    <name type="common">Entomopathogenic nematode worm</name>
    <dbReference type="NCBI Taxonomy" id="37862"/>
    <lineage>
        <taxon>Eukaryota</taxon>
        <taxon>Metazoa</taxon>
        <taxon>Ecdysozoa</taxon>
        <taxon>Nematoda</taxon>
        <taxon>Chromadorea</taxon>
        <taxon>Rhabditida</taxon>
        <taxon>Rhabditina</taxon>
        <taxon>Rhabditomorpha</taxon>
        <taxon>Strongyloidea</taxon>
        <taxon>Heterorhabditidae</taxon>
        <taxon>Heterorhabditis</taxon>
    </lineage>
</organism>
<evidence type="ECO:0000259" key="4">
    <source>
        <dbReference type="Pfam" id="PF00596"/>
    </source>
</evidence>
<evidence type="ECO:0000313" key="6">
    <source>
        <dbReference type="WBParaSite" id="Hba_11268"/>
    </source>
</evidence>
<dbReference type="GO" id="GO:0005856">
    <property type="term" value="C:cytoskeleton"/>
    <property type="evidence" value="ECO:0007669"/>
    <property type="project" value="TreeGrafter"/>
</dbReference>
<keyword evidence="3" id="KW-0732">Signal</keyword>
<keyword evidence="2" id="KW-0472">Membrane</keyword>
<dbReference type="GO" id="GO:0005886">
    <property type="term" value="C:plasma membrane"/>
    <property type="evidence" value="ECO:0007669"/>
    <property type="project" value="UniProtKB-SubCell"/>
</dbReference>
<evidence type="ECO:0000313" key="5">
    <source>
        <dbReference type="Proteomes" id="UP000095283"/>
    </source>
</evidence>
<evidence type="ECO:0000256" key="1">
    <source>
        <dbReference type="ARBA" id="ARBA00006274"/>
    </source>
</evidence>
<feature type="transmembrane region" description="Helical" evidence="2">
    <location>
        <begin position="284"/>
        <end position="305"/>
    </location>
</feature>
<keyword evidence="2" id="KW-0812">Transmembrane</keyword>
<name>A0A1I7X1D7_HETBA</name>
<dbReference type="GO" id="GO:0014069">
    <property type="term" value="C:postsynaptic density"/>
    <property type="evidence" value="ECO:0007669"/>
    <property type="project" value="TreeGrafter"/>
</dbReference>